<evidence type="ECO:0000313" key="1">
    <source>
        <dbReference type="EMBL" id="KIW91177.1"/>
    </source>
</evidence>
<dbReference type="EMBL" id="KN846991">
    <property type="protein sequence ID" value="KIW91177.1"/>
    <property type="molecule type" value="Genomic_DNA"/>
</dbReference>
<gene>
    <name evidence="1" type="ORF">Z519_08072</name>
</gene>
<reference evidence="1" key="1">
    <citation type="submission" date="2015-01" db="EMBL/GenBank/DDBJ databases">
        <title>The Genome Sequence of Cladophialophora bantiana CBS 173.52.</title>
        <authorList>
            <consortium name="The Broad Institute Genomics Platform"/>
            <person name="Cuomo C."/>
            <person name="de Hoog S."/>
            <person name="Gorbushina A."/>
            <person name="Stielow B."/>
            <person name="Teixiera M."/>
            <person name="Abouelleil A."/>
            <person name="Chapman S.B."/>
            <person name="Priest M."/>
            <person name="Young S.K."/>
            <person name="Wortman J."/>
            <person name="Nusbaum C."/>
            <person name="Birren B."/>
        </authorList>
    </citation>
    <scope>NUCLEOTIDE SEQUENCE [LARGE SCALE GENOMIC DNA]</scope>
    <source>
        <strain evidence="1">CBS 173.52</strain>
    </source>
</reference>
<evidence type="ECO:0008006" key="3">
    <source>
        <dbReference type="Google" id="ProtNLM"/>
    </source>
</evidence>
<dbReference type="OrthoDB" id="3535423at2759"/>
<organism evidence="1 2">
    <name type="scientific">Cladophialophora bantiana (strain ATCC 10958 / CBS 173.52 / CDC B-1940 / NIH 8579)</name>
    <name type="common">Xylohypha bantiana</name>
    <dbReference type="NCBI Taxonomy" id="1442370"/>
    <lineage>
        <taxon>Eukaryota</taxon>
        <taxon>Fungi</taxon>
        <taxon>Dikarya</taxon>
        <taxon>Ascomycota</taxon>
        <taxon>Pezizomycotina</taxon>
        <taxon>Eurotiomycetes</taxon>
        <taxon>Chaetothyriomycetidae</taxon>
        <taxon>Chaetothyriales</taxon>
        <taxon>Herpotrichiellaceae</taxon>
        <taxon>Cladophialophora</taxon>
    </lineage>
</organism>
<proteinExistence type="predicted"/>
<sequence length="182" mass="20100">MKTILTGSTGFIGGEILEQCAAHAQITSTVVRSQRALPDPTALRPSGVLQKQKYGIITARCPNKFVIGADELAAAMIEIRLKEDSKERIVHTALLEKEKLCSGKPSDHFETDLITVVRFVIGGCVDSHSSKTTNAVMNSRIKRLLRLRHSVKNCTIASLCDRWGEDRPRNRPVHVALLDESQ</sequence>
<evidence type="ECO:0000313" key="2">
    <source>
        <dbReference type="Proteomes" id="UP000053789"/>
    </source>
</evidence>
<dbReference type="AlphaFoldDB" id="A0A0D2FXF9"/>
<protein>
    <recommendedName>
        <fullName evidence="3">Thioester reductase (TE) domain-containing protein</fullName>
    </recommendedName>
</protein>
<accession>A0A0D2FXF9</accession>
<dbReference type="GeneID" id="27701000"/>
<dbReference type="Proteomes" id="UP000053789">
    <property type="component" value="Unassembled WGS sequence"/>
</dbReference>
<name>A0A0D2FXF9_CLAB1</name>
<dbReference type="VEuPathDB" id="FungiDB:Z519_08072"/>
<keyword evidence="2" id="KW-1185">Reference proteome</keyword>
<dbReference type="HOGENOM" id="CLU_1481817_0_0_1"/>
<dbReference type="RefSeq" id="XP_016617846.1">
    <property type="nucleotide sequence ID" value="XM_016765801.1"/>
</dbReference>